<dbReference type="Pfam" id="PF13360">
    <property type="entry name" value="PQQ_2"/>
    <property type="match status" value="1"/>
</dbReference>
<dbReference type="InterPro" id="IPR002372">
    <property type="entry name" value="PQQ_rpt_dom"/>
</dbReference>
<dbReference type="InterPro" id="IPR015943">
    <property type="entry name" value="WD40/YVTN_repeat-like_dom_sf"/>
</dbReference>
<dbReference type="Gene3D" id="2.130.10.10">
    <property type="entry name" value="YVTN repeat-like/Quinoprotein amine dehydrogenase"/>
    <property type="match status" value="1"/>
</dbReference>
<sequence length="419" mass="45016">MVIDLGEARDAPVVDPPRWSRRRRRTAAAVVAVIALLAAVGAASPVRGGLVDVTIPVPTGTGFTVDGDALFLTTPDAAVVDPGERTIAMYRLPEARLAWKVSLNPGGPLRWMSVVDGMLLVLMETAAIETVAIRTDTGQVLWRRPGWFEPRAAGTVLMGDYRPGERANRIESVAVRDGAPRWSLTIPADDTVTSTRGRLVRWATSGQAWVYDDNTGTELASAKLPAADPQSAVQVVGDVLLIAGWDGERPIVTAYDLDRLERRWQADVNLELEFVSGECGQGNLCVSRSPNGVRVLDAATGRTRWGVDGWGSMEPLGPYLIAYGLEDPPRVGVLDPANGHEVADFGQWQTPRLAGPRVLGVRPEPSTNRAWVGWLDADARRTVVLGVATDVFGCAVAPSAVVCRRGDGSVGVWAPRRKL</sequence>
<comment type="caution">
    <text evidence="3">The sequence shown here is derived from an EMBL/GenBank/DDBJ whole genome shotgun (WGS) entry which is preliminary data.</text>
</comment>
<evidence type="ECO:0000256" key="1">
    <source>
        <dbReference type="SAM" id="Phobius"/>
    </source>
</evidence>
<dbReference type="EMBL" id="BLPG01000001">
    <property type="protein sequence ID" value="GFJ88772.1"/>
    <property type="molecule type" value="Genomic_DNA"/>
</dbReference>
<feature type="transmembrane region" description="Helical" evidence="1">
    <location>
        <begin position="27"/>
        <end position="46"/>
    </location>
</feature>
<organism evidence="3 4">
    <name type="scientific">Phytohabitans rumicis</name>
    <dbReference type="NCBI Taxonomy" id="1076125"/>
    <lineage>
        <taxon>Bacteria</taxon>
        <taxon>Bacillati</taxon>
        <taxon>Actinomycetota</taxon>
        <taxon>Actinomycetes</taxon>
        <taxon>Micromonosporales</taxon>
        <taxon>Micromonosporaceae</taxon>
    </lineage>
</organism>
<reference evidence="3 4" key="2">
    <citation type="submission" date="2020-03" db="EMBL/GenBank/DDBJ databases">
        <authorList>
            <person name="Ichikawa N."/>
            <person name="Kimura A."/>
            <person name="Kitahashi Y."/>
            <person name="Uohara A."/>
        </authorList>
    </citation>
    <scope>NUCLEOTIDE SEQUENCE [LARGE SCALE GENOMIC DNA]</scope>
    <source>
        <strain evidence="3 4">NBRC 108638</strain>
    </source>
</reference>
<protein>
    <recommendedName>
        <fullName evidence="2">Pyrrolo-quinoline quinone repeat domain-containing protein</fullName>
    </recommendedName>
</protein>
<dbReference type="RefSeq" id="WP_218577205.1">
    <property type="nucleotide sequence ID" value="NZ_BAABJB010000045.1"/>
</dbReference>
<proteinExistence type="predicted"/>
<keyword evidence="1" id="KW-0812">Transmembrane</keyword>
<dbReference type="Proteomes" id="UP000482960">
    <property type="component" value="Unassembled WGS sequence"/>
</dbReference>
<gene>
    <name evidence="3" type="ORF">Prum_024140</name>
</gene>
<reference evidence="3 4" key="1">
    <citation type="submission" date="2020-03" db="EMBL/GenBank/DDBJ databases">
        <title>Whole genome shotgun sequence of Phytohabitans rumicis NBRC 108638.</title>
        <authorList>
            <person name="Komaki H."/>
            <person name="Tamura T."/>
        </authorList>
    </citation>
    <scope>NUCLEOTIDE SEQUENCE [LARGE SCALE GENOMIC DNA]</scope>
    <source>
        <strain evidence="3 4">NBRC 108638</strain>
    </source>
</reference>
<evidence type="ECO:0000313" key="4">
    <source>
        <dbReference type="Proteomes" id="UP000482960"/>
    </source>
</evidence>
<evidence type="ECO:0000313" key="3">
    <source>
        <dbReference type="EMBL" id="GFJ88772.1"/>
    </source>
</evidence>
<name>A0A6V8KUN6_9ACTN</name>
<keyword evidence="4" id="KW-1185">Reference proteome</keyword>
<dbReference type="InterPro" id="IPR011047">
    <property type="entry name" value="Quinoprotein_ADH-like_sf"/>
</dbReference>
<evidence type="ECO:0000259" key="2">
    <source>
        <dbReference type="Pfam" id="PF13360"/>
    </source>
</evidence>
<keyword evidence="1" id="KW-1133">Transmembrane helix</keyword>
<accession>A0A6V8KUN6</accession>
<keyword evidence="1" id="KW-0472">Membrane</keyword>
<feature type="domain" description="Pyrrolo-quinoline quinone repeat" evidence="2">
    <location>
        <begin position="168"/>
        <end position="305"/>
    </location>
</feature>
<dbReference type="SUPFAM" id="SSF50998">
    <property type="entry name" value="Quinoprotein alcohol dehydrogenase-like"/>
    <property type="match status" value="1"/>
</dbReference>
<dbReference type="AlphaFoldDB" id="A0A6V8KUN6"/>